<dbReference type="GO" id="GO:0016616">
    <property type="term" value="F:oxidoreductase activity, acting on the CH-OH group of donors, NAD or NADP as acceptor"/>
    <property type="evidence" value="ECO:0007669"/>
    <property type="project" value="InterPro"/>
</dbReference>
<gene>
    <name evidence="4" type="ORF">EV666_11713</name>
</gene>
<dbReference type="GO" id="GO:0006631">
    <property type="term" value="P:fatty acid metabolic process"/>
    <property type="evidence" value="ECO:0007669"/>
    <property type="project" value="InterPro"/>
</dbReference>
<protein>
    <submittedName>
        <fullName evidence="4">3-hydroxyacyl-CoA dehydrogenase-like protein</fullName>
    </submittedName>
</protein>
<evidence type="ECO:0000259" key="3">
    <source>
        <dbReference type="Pfam" id="PF02737"/>
    </source>
</evidence>
<organism evidence="4 5">
    <name type="scientific">Camelimonas lactis</name>
    <dbReference type="NCBI Taxonomy" id="659006"/>
    <lineage>
        <taxon>Bacteria</taxon>
        <taxon>Pseudomonadati</taxon>
        <taxon>Pseudomonadota</taxon>
        <taxon>Alphaproteobacteria</taxon>
        <taxon>Hyphomicrobiales</taxon>
        <taxon>Chelatococcaceae</taxon>
        <taxon>Camelimonas</taxon>
    </lineage>
</organism>
<dbReference type="InterPro" id="IPR013328">
    <property type="entry name" value="6PGD_dom2"/>
</dbReference>
<dbReference type="InterPro" id="IPR008927">
    <property type="entry name" value="6-PGluconate_DH-like_C_sf"/>
</dbReference>
<feature type="domain" description="3-hydroxyacyl-CoA dehydrogenase NAD binding" evidence="3">
    <location>
        <begin position="43"/>
        <end position="151"/>
    </location>
</feature>
<name>A0A4R2GLJ2_9HYPH</name>
<dbReference type="Gene3D" id="3.40.50.720">
    <property type="entry name" value="NAD(P)-binding Rossmann-like Domain"/>
    <property type="match status" value="1"/>
</dbReference>
<dbReference type="OrthoDB" id="5389341at2"/>
<dbReference type="InterPro" id="IPR006108">
    <property type="entry name" value="3HC_DH_C"/>
</dbReference>
<accession>A0A4R2GLJ2</accession>
<dbReference type="AlphaFoldDB" id="A0A4R2GLJ2"/>
<comment type="caution">
    <text evidence="4">The sequence shown here is derived from an EMBL/GenBank/DDBJ whole genome shotgun (WGS) entry which is preliminary data.</text>
</comment>
<dbReference type="Pfam" id="PF00725">
    <property type="entry name" value="3HCDH"/>
    <property type="match status" value="1"/>
</dbReference>
<keyword evidence="5" id="KW-1185">Reference proteome</keyword>
<dbReference type="Pfam" id="PF02737">
    <property type="entry name" value="3HCDH_N"/>
    <property type="match status" value="1"/>
</dbReference>
<feature type="domain" description="3-hydroxyacyl-CoA dehydrogenase C-terminal" evidence="2">
    <location>
        <begin position="155"/>
        <end position="221"/>
    </location>
</feature>
<keyword evidence="1" id="KW-0560">Oxidoreductase</keyword>
<reference evidence="4 5" key="1">
    <citation type="submission" date="2019-03" db="EMBL/GenBank/DDBJ databases">
        <title>Genomic Encyclopedia of Type Strains, Phase IV (KMG-IV): sequencing the most valuable type-strain genomes for metagenomic binning, comparative biology and taxonomic classification.</title>
        <authorList>
            <person name="Goeker M."/>
        </authorList>
    </citation>
    <scope>NUCLEOTIDE SEQUENCE [LARGE SCALE GENOMIC DNA]</scope>
    <source>
        <strain evidence="4 5">DSM 22958</strain>
    </source>
</reference>
<dbReference type="PANTHER" id="PTHR48075">
    <property type="entry name" value="3-HYDROXYACYL-COA DEHYDROGENASE FAMILY PROTEIN"/>
    <property type="match status" value="1"/>
</dbReference>
<dbReference type="Proteomes" id="UP000294881">
    <property type="component" value="Unassembled WGS sequence"/>
</dbReference>
<dbReference type="GO" id="GO:0070403">
    <property type="term" value="F:NAD+ binding"/>
    <property type="evidence" value="ECO:0007669"/>
    <property type="project" value="InterPro"/>
</dbReference>
<proteinExistence type="predicted"/>
<dbReference type="InterPro" id="IPR036291">
    <property type="entry name" value="NAD(P)-bd_dom_sf"/>
</dbReference>
<evidence type="ECO:0000259" key="2">
    <source>
        <dbReference type="Pfam" id="PF00725"/>
    </source>
</evidence>
<dbReference type="RefSeq" id="WP_132010173.1">
    <property type="nucleotide sequence ID" value="NZ_JBHUNN010000002.1"/>
</dbReference>
<dbReference type="InterPro" id="IPR006176">
    <property type="entry name" value="3-OHacyl-CoA_DH_NAD-bd"/>
</dbReference>
<dbReference type="EMBL" id="SLWL01000017">
    <property type="protein sequence ID" value="TCO09490.1"/>
    <property type="molecule type" value="Genomic_DNA"/>
</dbReference>
<dbReference type="SUPFAM" id="SSF51735">
    <property type="entry name" value="NAD(P)-binding Rossmann-fold domains"/>
    <property type="match status" value="1"/>
</dbReference>
<dbReference type="SUPFAM" id="SSF48179">
    <property type="entry name" value="6-phosphogluconate dehydrogenase C-terminal domain-like"/>
    <property type="match status" value="1"/>
</dbReference>
<evidence type="ECO:0000313" key="4">
    <source>
        <dbReference type="EMBL" id="TCO09490.1"/>
    </source>
</evidence>
<evidence type="ECO:0000313" key="5">
    <source>
        <dbReference type="Proteomes" id="UP000294881"/>
    </source>
</evidence>
<dbReference type="Gene3D" id="1.10.1040.10">
    <property type="entry name" value="N-(1-d-carboxylethyl)-l-norvaline Dehydrogenase, domain 2"/>
    <property type="match status" value="1"/>
</dbReference>
<evidence type="ECO:0000256" key="1">
    <source>
        <dbReference type="ARBA" id="ARBA00023002"/>
    </source>
</evidence>
<sequence length="311" mass="33514">MKSVVIVGDDRFATQLSDLLVCSLPGQPRIQRVAPDDPDLPTRLAGADWVIEMAGHALEQKRAVLRHCAHGATGLVTSDASVITRHELLAGLPPDFGNRYAVAHFFFPLTHCPLVELVAASEPDLRLKPLLSDQLRHTLEHHMGRTVVEVSDNPGFIANRLGLFLMASGLALLTQGGPDPAAIDRAGARSLGLPRTGLFGAADLIGHATLKLLLLALCARLSPADPLRLVAPGAVARLDDLRARGRERFIDRADMRQDQRAAPGGPDVAALTGRLQADRDSYMRLVCRETGIPPAGAADIMRKSYGWDVPW</sequence>
<dbReference type="PANTHER" id="PTHR48075:SF7">
    <property type="entry name" value="3-HYDROXYACYL-COA DEHYDROGENASE-RELATED"/>
    <property type="match status" value="1"/>
</dbReference>